<sequence>MLSCGLENISLLEIFELLKNILLGITGIVGSIVAWRGLNTWKRQISGEHQHETAMKLLRSLIEVRSRIKDVRRSIDMTSEHYDAFKEIEGREPANSSELDQKDYLRIVRGKRLNDALDRLDVAKIDTEIVFDALVISEVEKISKFIAKLNKSIMVHNQAKMYPAYLSSDENKKAYEVLYSNGPDDVYGQEIELIIKNVRELLKEFIS</sequence>
<keyword evidence="2" id="KW-1185">Reference proteome</keyword>
<reference evidence="1 2" key="1">
    <citation type="submission" date="2017-07" db="EMBL/GenBank/DDBJ databases">
        <title>Leptospira spp. isolated from tropical soils.</title>
        <authorList>
            <person name="Thibeaux R."/>
            <person name="Iraola G."/>
            <person name="Ferres I."/>
            <person name="Bierque E."/>
            <person name="Girault D."/>
            <person name="Soupe-Gilbert M.-E."/>
            <person name="Picardeau M."/>
            <person name="Goarant C."/>
        </authorList>
    </citation>
    <scope>NUCLEOTIDE SEQUENCE [LARGE SCALE GENOMIC DNA]</scope>
    <source>
        <strain evidence="1 2">ES4-C-A1</strain>
    </source>
</reference>
<dbReference type="Proteomes" id="UP000231843">
    <property type="component" value="Unassembled WGS sequence"/>
</dbReference>
<name>A0A2M9ZT51_9LEPT</name>
<dbReference type="AlphaFoldDB" id="A0A2M9ZT51"/>
<comment type="caution">
    <text evidence="1">The sequence shown here is derived from an EMBL/GenBank/DDBJ whole genome shotgun (WGS) entry which is preliminary data.</text>
</comment>
<dbReference type="EMBL" id="NPEA01000021">
    <property type="protein sequence ID" value="PJZ75268.1"/>
    <property type="molecule type" value="Genomic_DNA"/>
</dbReference>
<organism evidence="1 2">
    <name type="scientific">Leptospira neocaledonica</name>
    <dbReference type="NCBI Taxonomy" id="2023192"/>
    <lineage>
        <taxon>Bacteria</taxon>
        <taxon>Pseudomonadati</taxon>
        <taxon>Spirochaetota</taxon>
        <taxon>Spirochaetia</taxon>
        <taxon>Leptospirales</taxon>
        <taxon>Leptospiraceae</taxon>
        <taxon>Leptospira</taxon>
    </lineage>
</organism>
<gene>
    <name evidence="1" type="ORF">CH365_19770</name>
</gene>
<evidence type="ECO:0000313" key="1">
    <source>
        <dbReference type="EMBL" id="PJZ75268.1"/>
    </source>
</evidence>
<proteinExistence type="predicted"/>
<protein>
    <submittedName>
        <fullName evidence="1">Uncharacterized protein</fullName>
    </submittedName>
</protein>
<evidence type="ECO:0000313" key="2">
    <source>
        <dbReference type="Proteomes" id="UP000231843"/>
    </source>
</evidence>
<accession>A0A2M9ZT51</accession>
<dbReference type="OrthoDB" id="6119095at2"/>